<sequence>MADGDGVGVPGSEWSRQDRARPGVHHGRTLNPTPLASALPAPYPAFNVMGGSSGGSSGSIRPPHPVLWHSVPPIVGTSPSAPFPVSIPPVYFTHPPPMPPMEFPSLMKLDIPPMRTPSGVVGAMPLPLPLPLFHPHPRSNLPSGMKEVGVSSGDRTPATLNINIPVPASATGDQNSVDKSESEQRLSTSVNKQKAVSPIAPSISPPADFLSSDPSVSFTEPPPVPESFPRDPAPQGGRGEGWPYAPQGWPNPDDKWGWRVGKRASASSLWIDRYVTVPASLVRGKRLAYKTEFASRKSLVEYLRQNFPQMKDPYSIFKAFDWKVPAPKDFEAPEKPEKRGPSVKRDKPSDIEENEQKSKKQCQAGNPHCVLTKAKHSESESLGVLACHICCSEPSFCRECKCILCCKFFAPDADDFSIIRCLNSPTSAQGICGHAAHLECALDSRLAGVIKKSGLDMEYMCRRCDRKTDLKEIVGRLVSEFMSKTATESKVENSLQLLLRVVQDPEEEARNSGKLQTTLIGALKKVQDGADLVESCRELTEELLELRSGQGVHDSQVSHQVPNWSRAMGRKREWEDLLHPSETTSDKRVPQSKTVDLPDARIDSMTVNQGVCEADRFTITCGARVEPDLDMDKDLPSTSLQEPPKPEDHAVSSTISKIPSELLSFTPLLSSLLDQSVCKPPTLSLEEHIRQCEAMANRVKGAGQLTASPSTFSLSLPGTLEVVLNSDSKPQSVTAGFLTVGLNENQVVFPEAEASNNTDPPCAEERVTSIYSCSRDKNLCLFNSHDEAEDHVENTDIIEDDEVQEACIDHAFGSIKTVEGDEKAMEDGNKSTQDLGGDDTANTKIIEVSKSSGTKPPTTSTSGGKGPSLTDSEDAAEGDVVITQIIEVPPEEPVTLPSFDPARETAHAAGLQVEFEEQISDALEKLKRAHAAEYARAEESLNAQKKIVIEQYRQLESGCAQFTKKKNALLFLHQFKKTHKDKPRAEFDRAMNHLMTQYGKAQEGQRVFESMLAISNGFGKVNPEVCIVFPGSYKAKSEGELRSQRLRSFPEAAIRGSTASKQIH</sequence>
<dbReference type="PANTHER" id="PTHR33345:SF6">
    <property type="entry name" value="OS03G0747200 PROTEIN"/>
    <property type="match status" value="1"/>
</dbReference>
<reference evidence="10" key="1">
    <citation type="submission" date="2020-06" db="EMBL/GenBank/DDBJ databases">
        <title>WGS assembly of Ceratodon purpureus strain R40.</title>
        <authorList>
            <person name="Carey S.B."/>
            <person name="Jenkins J."/>
            <person name="Shu S."/>
            <person name="Lovell J.T."/>
            <person name="Sreedasyam A."/>
            <person name="Maumus F."/>
            <person name="Tiley G.P."/>
            <person name="Fernandez-Pozo N."/>
            <person name="Barry K."/>
            <person name="Chen C."/>
            <person name="Wang M."/>
            <person name="Lipzen A."/>
            <person name="Daum C."/>
            <person name="Saski C.A."/>
            <person name="Payton A.C."/>
            <person name="Mcbreen J.C."/>
            <person name="Conrad R.E."/>
            <person name="Kollar L.M."/>
            <person name="Olsson S."/>
            <person name="Huttunen S."/>
            <person name="Landis J.B."/>
            <person name="Wickett N.J."/>
            <person name="Johnson M.G."/>
            <person name="Rensing S.A."/>
            <person name="Grimwood J."/>
            <person name="Schmutz J."/>
            <person name="Mcdaniel S.F."/>
        </authorList>
    </citation>
    <scope>NUCLEOTIDE SEQUENCE</scope>
    <source>
        <strain evidence="10">R40</strain>
    </source>
</reference>
<dbReference type="Proteomes" id="UP000822688">
    <property type="component" value="Chromosome 2"/>
</dbReference>
<evidence type="ECO:0000256" key="1">
    <source>
        <dbReference type="ARBA" id="ARBA00004123"/>
    </source>
</evidence>
<dbReference type="PANTHER" id="PTHR33345">
    <property type="entry name" value="ADAPTER PROTEIN, PUTATIVE-RELATED"/>
    <property type="match status" value="1"/>
</dbReference>
<dbReference type="Pfam" id="PF23299">
    <property type="entry name" value="DUF7081"/>
    <property type="match status" value="1"/>
</dbReference>
<gene>
    <name evidence="10" type="ORF">KC19_2G260300</name>
</gene>
<feature type="compositionally biased region" description="Low complexity" evidence="6">
    <location>
        <begin position="849"/>
        <end position="862"/>
    </location>
</feature>
<protein>
    <submittedName>
        <fullName evidence="10">Uncharacterized protein</fullName>
    </submittedName>
</protein>
<feature type="domain" description="Oberon-like PHD finger" evidence="7">
    <location>
        <begin position="383"/>
        <end position="496"/>
    </location>
</feature>
<dbReference type="GO" id="GO:0005634">
    <property type="term" value="C:nucleus"/>
    <property type="evidence" value="ECO:0007669"/>
    <property type="project" value="UniProtKB-SubCell"/>
</dbReference>
<feature type="region of interest" description="Disordered" evidence="6">
    <location>
        <begin position="628"/>
        <end position="651"/>
    </location>
</feature>
<keyword evidence="2" id="KW-0479">Metal-binding</keyword>
<comment type="subcellular location">
    <subcellularLocation>
        <location evidence="1">Nucleus</location>
    </subcellularLocation>
</comment>
<evidence type="ECO:0000256" key="3">
    <source>
        <dbReference type="ARBA" id="ARBA00022771"/>
    </source>
</evidence>
<evidence type="ECO:0000259" key="9">
    <source>
        <dbReference type="Pfam" id="PF24590"/>
    </source>
</evidence>
<evidence type="ECO:0000259" key="7">
    <source>
        <dbReference type="Pfam" id="PF07227"/>
    </source>
</evidence>
<feature type="domain" description="DUF7081" evidence="8">
    <location>
        <begin position="235"/>
        <end position="326"/>
    </location>
</feature>
<organism evidence="10 11">
    <name type="scientific">Ceratodon purpureus</name>
    <name type="common">Fire moss</name>
    <name type="synonym">Dicranum purpureum</name>
    <dbReference type="NCBI Taxonomy" id="3225"/>
    <lineage>
        <taxon>Eukaryota</taxon>
        <taxon>Viridiplantae</taxon>
        <taxon>Streptophyta</taxon>
        <taxon>Embryophyta</taxon>
        <taxon>Bryophyta</taxon>
        <taxon>Bryophytina</taxon>
        <taxon>Bryopsida</taxon>
        <taxon>Dicranidae</taxon>
        <taxon>Pseudoditrichales</taxon>
        <taxon>Ditrichaceae</taxon>
        <taxon>Ceratodon</taxon>
    </lineage>
</organism>
<feature type="compositionally biased region" description="Polar residues" evidence="6">
    <location>
        <begin position="185"/>
        <end position="194"/>
    </location>
</feature>
<feature type="compositionally biased region" description="Basic and acidic residues" evidence="6">
    <location>
        <begin position="818"/>
        <end position="829"/>
    </location>
</feature>
<accession>A0A8T0J1U1</accession>
<feature type="domain" description="DUF7615" evidence="9">
    <location>
        <begin position="912"/>
        <end position="1026"/>
    </location>
</feature>
<evidence type="ECO:0000256" key="6">
    <source>
        <dbReference type="SAM" id="MobiDB-lite"/>
    </source>
</evidence>
<feature type="compositionally biased region" description="Basic and acidic residues" evidence="6">
    <location>
        <begin position="328"/>
        <end position="358"/>
    </location>
</feature>
<dbReference type="EMBL" id="CM026422">
    <property type="protein sequence ID" value="KAG0588663.1"/>
    <property type="molecule type" value="Genomic_DNA"/>
</dbReference>
<evidence type="ECO:0000256" key="2">
    <source>
        <dbReference type="ARBA" id="ARBA00022723"/>
    </source>
</evidence>
<dbReference type="GO" id="GO:0008270">
    <property type="term" value="F:zinc ion binding"/>
    <property type="evidence" value="ECO:0007669"/>
    <property type="project" value="UniProtKB-KW"/>
</dbReference>
<keyword evidence="5" id="KW-0539">Nucleus</keyword>
<evidence type="ECO:0000256" key="5">
    <source>
        <dbReference type="ARBA" id="ARBA00023242"/>
    </source>
</evidence>
<dbReference type="Pfam" id="PF07227">
    <property type="entry name" value="PHD_Oberon"/>
    <property type="match status" value="1"/>
</dbReference>
<evidence type="ECO:0000313" key="11">
    <source>
        <dbReference type="Proteomes" id="UP000822688"/>
    </source>
</evidence>
<dbReference type="AlphaFoldDB" id="A0A8T0J1U1"/>
<feature type="region of interest" description="Disordered" evidence="6">
    <location>
        <begin position="328"/>
        <end position="359"/>
    </location>
</feature>
<dbReference type="InterPro" id="IPR055508">
    <property type="entry name" value="DUF7081"/>
</dbReference>
<dbReference type="InterPro" id="IPR056034">
    <property type="entry name" value="DUF7615"/>
</dbReference>
<keyword evidence="3" id="KW-0863">Zinc-finger</keyword>
<feature type="region of interest" description="Disordered" evidence="6">
    <location>
        <begin position="818"/>
        <end position="875"/>
    </location>
</feature>
<feature type="region of interest" description="Disordered" evidence="6">
    <location>
        <begin position="139"/>
        <end position="256"/>
    </location>
</feature>
<keyword evidence="4" id="KW-0862">Zinc</keyword>
<dbReference type="Pfam" id="PF24590">
    <property type="entry name" value="DUF7615"/>
    <property type="match status" value="1"/>
</dbReference>
<evidence type="ECO:0000313" key="10">
    <source>
        <dbReference type="EMBL" id="KAG0588663.1"/>
    </source>
</evidence>
<dbReference type="InterPro" id="IPR032881">
    <property type="entry name" value="Oberon-like_PHD"/>
</dbReference>
<feature type="region of interest" description="Disordered" evidence="6">
    <location>
        <begin position="1"/>
        <end position="36"/>
    </location>
</feature>
<keyword evidence="11" id="KW-1185">Reference proteome</keyword>
<proteinExistence type="predicted"/>
<feature type="compositionally biased region" description="Low complexity" evidence="6">
    <location>
        <begin position="197"/>
        <end position="207"/>
    </location>
</feature>
<comment type="caution">
    <text evidence="10">The sequence shown here is derived from an EMBL/GenBank/DDBJ whole genome shotgun (WGS) entry which is preliminary data.</text>
</comment>
<evidence type="ECO:0000259" key="8">
    <source>
        <dbReference type="Pfam" id="PF23299"/>
    </source>
</evidence>
<evidence type="ECO:0000256" key="4">
    <source>
        <dbReference type="ARBA" id="ARBA00022833"/>
    </source>
</evidence>
<name>A0A8T0J1U1_CERPU</name>